<reference evidence="1 2" key="1">
    <citation type="submission" date="2024-09" db="EMBL/GenBank/DDBJ databases">
        <authorList>
            <person name="Ruan L."/>
        </authorList>
    </citation>
    <scope>NUCLEOTIDE SEQUENCE [LARGE SCALE GENOMIC DNA]</scope>
    <source>
        <strain evidence="1 2">D33</strain>
    </source>
</reference>
<evidence type="ECO:0000313" key="2">
    <source>
        <dbReference type="Proteomes" id="UP001580407"/>
    </source>
</evidence>
<evidence type="ECO:0000313" key="1">
    <source>
        <dbReference type="EMBL" id="MFB5681755.1"/>
    </source>
</evidence>
<comment type="caution">
    <text evidence="1">The sequence shown here is derived from an EMBL/GenBank/DDBJ whole genome shotgun (WGS) entry which is preliminary data.</text>
</comment>
<proteinExistence type="predicted"/>
<dbReference type="Proteomes" id="UP001580407">
    <property type="component" value="Unassembled WGS sequence"/>
</dbReference>
<dbReference type="RefSeq" id="WP_375525533.1">
    <property type="nucleotide sequence ID" value="NZ_JBHILM010000012.1"/>
</dbReference>
<organism evidence="1 2">
    <name type="scientific">Paenibacillus terreus</name>
    <dbReference type="NCBI Taxonomy" id="1387834"/>
    <lineage>
        <taxon>Bacteria</taxon>
        <taxon>Bacillati</taxon>
        <taxon>Bacillota</taxon>
        <taxon>Bacilli</taxon>
        <taxon>Bacillales</taxon>
        <taxon>Paenibacillaceae</taxon>
        <taxon>Paenibacillus</taxon>
    </lineage>
</organism>
<accession>A0ABV5B7T4</accession>
<dbReference type="EMBL" id="JBHILM010000012">
    <property type="protein sequence ID" value="MFB5681755.1"/>
    <property type="molecule type" value="Genomic_DNA"/>
</dbReference>
<gene>
    <name evidence="1" type="ORF">ACE3NQ_12600</name>
</gene>
<keyword evidence="2" id="KW-1185">Reference proteome</keyword>
<protein>
    <submittedName>
        <fullName evidence="1">Uncharacterized protein</fullName>
    </submittedName>
</protein>
<sequence length="41" mass="4398">MIVLIGYLHRNPSDVSDFTANVPAITSSTSAEKGFMESITP</sequence>
<name>A0ABV5B7T4_9BACL</name>